<evidence type="ECO:0000313" key="6">
    <source>
        <dbReference type="Proteomes" id="UP000435357"/>
    </source>
</evidence>
<dbReference type="InterPro" id="IPR006645">
    <property type="entry name" value="NGN-like_dom"/>
</dbReference>
<feature type="domain" description="NusG-like N-terminal" evidence="4">
    <location>
        <begin position="10"/>
        <end position="107"/>
    </location>
</feature>
<dbReference type="Proteomes" id="UP000435357">
    <property type="component" value="Unassembled WGS sequence"/>
</dbReference>
<evidence type="ECO:0000256" key="1">
    <source>
        <dbReference type="ARBA" id="ARBA00022814"/>
    </source>
</evidence>
<reference evidence="5 6" key="1">
    <citation type="submission" date="2019-09" db="EMBL/GenBank/DDBJ databases">
        <title>Genomes of Cryomorphaceae.</title>
        <authorList>
            <person name="Bowman J.P."/>
        </authorList>
    </citation>
    <scope>NUCLEOTIDE SEQUENCE [LARGE SCALE GENOMIC DNA]</scope>
    <source>
        <strain evidence="5 6">KCTC 52047</strain>
    </source>
</reference>
<dbReference type="NCBIfam" id="NF033644">
    <property type="entry name" value="antiterm_UpxY"/>
    <property type="match status" value="1"/>
</dbReference>
<dbReference type="GO" id="GO:0006354">
    <property type="term" value="P:DNA-templated transcription elongation"/>
    <property type="evidence" value="ECO:0007669"/>
    <property type="project" value="InterPro"/>
</dbReference>
<evidence type="ECO:0000256" key="3">
    <source>
        <dbReference type="ARBA" id="ARBA00023163"/>
    </source>
</evidence>
<evidence type="ECO:0000256" key="2">
    <source>
        <dbReference type="ARBA" id="ARBA00023015"/>
    </source>
</evidence>
<proteinExistence type="predicted"/>
<dbReference type="AlphaFoldDB" id="A0A6N6M5K4"/>
<keyword evidence="3" id="KW-0804">Transcription</keyword>
<dbReference type="PANTHER" id="PTHR30265:SF4">
    <property type="entry name" value="KOW MOTIF FAMILY PROTEIN, EXPRESSED"/>
    <property type="match status" value="1"/>
</dbReference>
<accession>A0A6N6M5K4</accession>
<organism evidence="5 6">
    <name type="scientific">Salibacter halophilus</name>
    <dbReference type="NCBI Taxonomy" id="1803916"/>
    <lineage>
        <taxon>Bacteria</taxon>
        <taxon>Pseudomonadati</taxon>
        <taxon>Bacteroidota</taxon>
        <taxon>Flavobacteriia</taxon>
        <taxon>Flavobacteriales</taxon>
        <taxon>Salibacteraceae</taxon>
        <taxon>Salibacter</taxon>
    </lineage>
</organism>
<evidence type="ECO:0000259" key="4">
    <source>
        <dbReference type="SMART" id="SM00738"/>
    </source>
</evidence>
<protein>
    <submittedName>
        <fullName evidence="5">UpxY family transcription antiterminator</fullName>
    </submittedName>
</protein>
<sequence length="167" mass="19341">MPALKKKSKGPQWFVIYTKSRNEKKVAERLTDMGFEIYCPLVKTVKQWSDRKKKVEEPLLRSYVFVFIEEHLREGVFEVPGVVRYLYWLGKPAVVKQEEIDAMKKFLREIPTENVKLDFEKYDEVEVKSGAFAGQTGRYLYQNGNEVVLQLESLGTVVKVSVGVESL</sequence>
<evidence type="ECO:0000313" key="5">
    <source>
        <dbReference type="EMBL" id="KAB1063521.1"/>
    </source>
</evidence>
<dbReference type="RefSeq" id="WP_151169055.1">
    <property type="nucleotide sequence ID" value="NZ_WACR01000008.1"/>
</dbReference>
<dbReference type="Pfam" id="PF02357">
    <property type="entry name" value="NusG"/>
    <property type="match status" value="1"/>
</dbReference>
<dbReference type="SUPFAM" id="SSF82679">
    <property type="entry name" value="N-utilization substance G protein NusG, N-terminal domain"/>
    <property type="match status" value="1"/>
</dbReference>
<dbReference type="InterPro" id="IPR043425">
    <property type="entry name" value="NusG-like"/>
</dbReference>
<gene>
    <name evidence="5" type="ORF">F3059_10670</name>
</gene>
<dbReference type="SMART" id="SM00738">
    <property type="entry name" value="NGN"/>
    <property type="match status" value="1"/>
</dbReference>
<dbReference type="CDD" id="cd09895">
    <property type="entry name" value="NGN_SP_UpxY"/>
    <property type="match status" value="1"/>
</dbReference>
<dbReference type="EMBL" id="WACR01000008">
    <property type="protein sequence ID" value="KAB1063521.1"/>
    <property type="molecule type" value="Genomic_DNA"/>
</dbReference>
<name>A0A6N6M5K4_9FLAO</name>
<dbReference type="InterPro" id="IPR036735">
    <property type="entry name" value="NGN_dom_sf"/>
</dbReference>
<keyword evidence="2" id="KW-0805">Transcription regulation</keyword>
<dbReference type="PANTHER" id="PTHR30265">
    <property type="entry name" value="RHO-INTERACTING TRANSCRIPTION TERMINATION FACTOR NUSG"/>
    <property type="match status" value="1"/>
</dbReference>
<dbReference type="OrthoDB" id="9796143at2"/>
<keyword evidence="1" id="KW-0889">Transcription antitermination</keyword>
<keyword evidence="6" id="KW-1185">Reference proteome</keyword>
<comment type="caution">
    <text evidence="5">The sequence shown here is derived from an EMBL/GenBank/DDBJ whole genome shotgun (WGS) entry which is preliminary data.</text>
</comment>
<dbReference type="GO" id="GO:0031564">
    <property type="term" value="P:transcription antitermination"/>
    <property type="evidence" value="ECO:0007669"/>
    <property type="project" value="UniProtKB-KW"/>
</dbReference>
<dbReference type="Gene3D" id="3.30.70.940">
    <property type="entry name" value="NusG, N-terminal domain"/>
    <property type="match status" value="1"/>
</dbReference>